<feature type="domain" description="NERD" evidence="1">
    <location>
        <begin position="41"/>
        <end position="157"/>
    </location>
</feature>
<keyword evidence="3" id="KW-1185">Reference proteome</keyword>
<evidence type="ECO:0000313" key="3">
    <source>
        <dbReference type="Proteomes" id="UP000790580"/>
    </source>
</evidence>
<sequence length="335" mass="39573">MIIKPRQKSLKLLKLETLLRRLPQNHPKREKVEEQYRITKAGVRGESSIDYYLNFIPNQMVYILHHLRLSNDNVKFQMDTLLLSPYFFLIIEVKYLSGEVTYDPDIHQLIQIYNGQKRIYSDPTQQVKRQAYQLRKWLISRKLLPQTTSFPIESVVVFANDHAEFRILPSQLIDTKLIYQNFFRSSILPDMINNFFTLHTAPVFSPKQLKKLGKQLTRNHIDDEPNILEQFQIQESEILRGVICPKCNTRPMLRKQGTWKCHNICCAYEAKFEHITALSDYKLLLRDTINNKQMQIFIDLPNSSGCKYLLKSMNLVCEGTTRKRIYHLPSIERLK</sequence>
<proteinExistence type="predicted"/>
<accession>A0ABS6K106</accession>
<dbReference type="PROSITE" id="PS50965">
    <property type="entry name" value="NERD"/>
    <property type="match status" value="1"/>
</dbReference>
<protein>
    <submittedName>
        <fullName evidence="2">NERD domain-containing protein</fullName>
    </submittedName>
</protein>
<dbReference type="EMBL" id="JAHQCR010000091">
    <property type="protein sequence ID" value="MBU9724345.1"/>
    <property type="molecule type" value="Genomic_DNA"/>
</dbReference>
<dbReference type="Pfam" id="PF08378">
    <property type="entry name" value="NERD"/>
    <property type="match status" value="1"/>
</dbReference>
<comment type="caution">
    <text evidence="2">The sequence shown here is derived from an EMBL/GenBank/DDBJ whole genome shotgun (WGS) entry which is preliminary data.</text>
</comment>
<dbReference type="RefSeq" id="WP_088077085.1">
    <property type="nucleotide sequence ID" value="NZ_JAHQCR010000091.1"/>
</dbReference>
<dbReference type="Proteomes" id="UP000790580">
    <property type="component" value="Unassembled WGS sequence"/>
</dbReference>
<evidence type="ECO:0000259" key="1">
    <source>
        <dbReference type="PROSITE" id="PS50965"/>
    </source>
</evidence>
<name>A0ABS6K106_9BACI</name>
<organism evidence="2 3">
    <name type="scientific">Evansella alkalicola</name>
    <dbReference type="NCBI Taxonomy" id="745819"/>
    <lineage>
        <taxon>Bacteria</taxon>
        <taxon>Bacillati</taxon>
        <taxon>Bacillota</taxon>
        <taxon>Bacilli</taxon>
        <taxon>Bacillales</taxon>
        <taxon>Bacillaceae</taxon>
        <taxon>Evansella</taxon>
    </lineage>
</organism>
<dbReference type="InterPro" id="IPR011528">
    <property type="entry name" value="NERD"/>
</dbReference>
<gene>
    <name evidence="2" type="ORF">KS407_23240</name>
</gene>
<evidence type="ECO:0000313" key="2">
    <source>
        <dbReference type="EMBL" id="MBU9724345.1"/>
    </source>
</evidence>
<reference evidence="2 3" key="1">
    <citation type="submission" date="2021-06" db="EMBL/GenBank/DDBJ databases">
        <title>Bacillus sp. RD4P76, an endophyte from a halophyte.</title>
        <authorList>
            <person name="Sun J.-Q."/>
        </authorList>
    </citation>
    <scope>NUCLEOTIDE SEQUENCE [LARGE SCALE GENOMIC DNA]</scope>
    <source>
        <strain evidence="2 3">JCM 17098</strain>
    </source>
</reference>